<evidence type="ECO:0000313" key="3">
    <source>
        <dbReference type="Proteomes" id="UP001239909"/>
    </source>
</evidence>
<dbReference type="EMBL" id="BSYI01000088">
    <property type="protein sequence ID" value="GMG85630.1"/>
    <property type="molecule type" value="Genomic_DNA"/>
</dbReference>
<accession>A0ABQ6LU72</accession>
<dbReference type="RefSeq" id="WP_285675046.1">
    <property type="nucleotide sequence ID" value="NZ_BSYI01000088.1"/>
</dbReference>
<reference evidence="2 3" key="1">
    <citation type="submission" date="2023-04" db="EMBL/GenBank/DDBJ databases">
        <title>Marinoamorphus aggregata gen. nov., sp. Nov., isolate from tissue of brittle star Ophioplocus japonicus.</title>
        <authorList>
            <person name="Kawano K."/>
            <person name="Sawayama S."/>
            <person name="Nakagawa S."/>
        </authorList>
    </citation>
    <scope>NUCLEOTIDE SEQUENCE [LARGE SCALE GENOMIC DNA]</scope>
    <source>
        <strain evidence="2 3">NKW23</strain>
    </source>
</reference>
<gene>
    <name evidence="2" type="ORF">LNKW23_48530</name>
</gene>
<feature type="region of interest" description="Disordered" evidence="1">
    <location>
        <begin position="1"/>
        <end position="21"/>
    </location>
</feature>
<name>A0ABQ6LU72_9RHOB</name>
<proteinExistence type="predicted"/>
<dbReference type="Proteomes" id="UP001239909">
    <property type="component" value="Unassembled WGS sequence"/>
</dbReference>
<evidence type="ECO:0000256" key="1">
    <source>
        <dbReference type="SAM" id="MobiDB-lite"/>
    </source>
</evidence>
<keyword evidence="3" id="KW-1185">Reference proteome</keyword>
<evidence type="ECO:0000313" key="2">
    <source>
        <dbReference type="EMBL" id="GMG85630.1"/>
    </source>
</evidence>
<protein>
    <submittedName>
        <fullName evidence="2">Uncharacterized protein</fullName>
    </submittedName>
</protein>
<feature type="compositionally biased region" description="Low complexity" evidence="1">
    <location>
        <begin position="10"/>
        <end position="21"/>
    </location>
</feature>
<organism evidence="2 3">
    <name type="scientific">Paralimibaculum aggregatum</name>
    <dbReference type="NCBI Taxonomy" id="3036245"/>
    <lineage>
        <taxon>Bacteria</taxon>
        <taxon>Pseudomonadati</taxon>
        <taxon>Pseudomonadota</taxon>
        <taxon>Alphaproteobacteria</taxon>
        <taxon>Rhodobacterales</taxon>
        <taxon>Paracoccaceae</taxon>
        <taxon>Paralimibaculum</taxon>
    </lineage>
</organism>
<sequence length="59" mass="6145">MDEDRHHAVETAAPPEAGAAGGEAVLPALEALARLLARQAARLAAAVPDPELPNHDRED</sequence>
<comment type="caution">
    <text evidence="2">The sequence shown here is derived from an EMBL/GenBank/DDBJ whole genome shotgun (WGS) entry which is preliminary data.</text>
</comment>